<organism evidence="9 10">
    <name type="scientific">Acidipila rosea</name>
    <dbReference type="NCBI Taxonomy" id="768535"/>
    <lineage>
        <taxon>Bacteria</taxon>
        <taxon>Pseudomonadati</taxon>
        <taxon>Acidobacteriota</taxon>
        <taxon>Terriglobia</taxon>
        <taxon>Terriglobales</taxon>
        <taxon>Acidobacteriaceae</taxon>
        <taxon>Acidipila</taxon>
    </lineage>
</organism>
<evidence type="ECO:0000256" key="1">
    <source>
        <dbReference type="ARBA" id="ARBA00008857"/>
    </source>
</evidence>
<dbReference type="SUPFAM" id="SSF56349">
    <property type="entry name" value="DNA breaking-rejoining enzymes"/>
    <property type="match status" value="1"/>
</dbReference>
<name>A0A4R1L8Z4_9BACT</name>
<evidence type="ECO:0000256" key="3">
    <source>
        <dbReference type="ARBA" id="ARBA00023125"/>
    </source>
</evidence>
<gene>
    <name evidence="9" type="ORF">C7378_2443</name>
</gene>
<dbReference type="Proteomes" id="UP000295210">
    <property type="component" value="Unassembled WGS sequence"/>
</dbReference>
<dbReference type="GO" id="GO:0006310">
    <property type="term" value="P:DNA recombination"/>
    <property type="evidence" value="ECO:0007669"/>
    <property type="project" value="UniProtKB-KW"/>
</dbReference>
<reference evidence="9 10" key="1">
    <citation type="submission" date="2019-03" db="EMBL/GenBank/DDBJ databases">
        <title>Genomic Encyclopedia of Type Strains, Phase IV (KMG-IV): sequencing the most valuable type-strain genomes for metagenomic binning, comparative biology and taxonomic classification.</title>
        <authorList>
            <person name="Goeker M."/>
        </authorList>
    </citation>
    <scope>NUCLEOTIDE SEQUENCE [LARGE SCALE GENOMIC DNA]</scope>
    <source>
        <strain evidence="9 10">DSM 103428</strain>
    </source>
</reference>
<dbReference type="InterPro" id="IPR011010">
    <property type="entry name" value="DNA_brk_join_enz"/>
</dbReference>
<evidence type="ECO:0000256" key="6">
    <source>
        <dbReference type="SAM" id="Coils"/>
    </source>
</evidence>
<dbReference type="InterPro" id="IPR002104">
    <property type="entry name" value="Integrase_catalytic"/>
</dbReference>
<dbReference type="PROSITE" id="PS51900">
    <property type="entry name" value="CB"/>
    <property type="match status" value="1"/>
</dbReference>
<comment type="caution">
    <text evidence="9">The sequence shown here is derived from an EMBL/GenBank/DDBJ whole genome shotgun (WGS) entry which is preliminary data.</text>
</comment>
<sequence length="393" mass="45069">MERVTLSTTTRNHRYQEGTIDRSPRVKGADVWTYRWRDIQEDGRRVQRKQIIGDVDRYPTKADAKRAVENLRAEINARQERLGKMTIEEAWGHFQANELRDPDVCRSETTIENYLTLFKAHIIPRWGKTFLSEMKAVEVESWLRSLHHLAPSSRAKLKSRMYTLFEHAKRYEFCDRNPMGSVRQGSKPRIKPAVLALEEIRAIMDEITTPAIRVAVLVAAATGLRRSELRGLKWKDLDLDGGWLTPSRGSVNKYLTNLKNRPSAATIPISEALAEALLMWRKETPYRADDDWVFASPATSGRSPYWFDAALTRQLRPAAKRAKVNKHIGWHTFRRSLATLLMKKGEGVKVVQELMRHANSKITLDVYAQGDEEAKRAAQNHVNELFIVPSKAS</sequence>
<dbReference type="InterPro" id="IPR044068">
    <property type="entry name" value="CB"/>
</dbReference>
<keyword evidence="4" id="KW-0233">DNA recombination</keyword>
<dbReference type="InterPro" id="IPR013762">
    <property type="entry name" value="Integrase-like_cat_sf"/>
</dbReference>
<keyword evidence="2" id="KW-0229">DNA integration</keyword>
<dbReference type="InterPro" id="IPR010998">
    <property type="entry name" value="Integrase_recombinase_N"/>
</dbReference>
<dbReference type="GO" id="GO:0003677">
    <property type="term" value="F:DNA binding"/>
    <property type="evidence" value="ECO:0007669"/>
    <property type="project" value="UniProtKB-UniRule"/>
</dbReference>
<accession>A0A4R1L8Z4</accession>
<comment type="similarity">
    <text evidence="1">Belongs to the 'phage' integrase family.</text>
</comment>
<dbReference type="PROSITE" id="PS51898">
    <property type="entry name" value="TYR_RECOMBINASE"/>
    <property type="match status" value="1"/>
</dbReference>
<proteinExistence type="inferred from homology"/>
<evidence type="ECO:0000259" key="8">
    <source>
        <dbReference type="PROSITE" id="PS51900"/>
    </source>
</evidence>
<dbReference type="Gene3D" id="1.10.150.130">
    <property type="match status" value="1"/>
</dbReference>
<keyword evidence="6" id="KW-0175">Coiled coil</keyword>
<dbReference type="InterPro" id="IPR050808">
    <property type="entry name" value="Phage_Integrase"/>
</dbReference>
<evidence type="ECO:0000313" key="10">
    <source>
        <dbReference type="Proteomes" id="UP000295210"/>
    </source>
</evidence>
<evidence type="ECO:0000256" key="4">
    <source>
        <dbReference type="ARBA" id="ARBA00023172"/>
    </source>
</evidence>
<dbReference type="PANTHER" id="PTHR30629">
    <property type="entry name" value="PROPHAGE INTEGRASE"/>
    <property type="match status" value="1"/>
</dbReference>
<keyword evidence="3 5" id="KW-0238">DNA-binding</keyword>
<dbReference type="CDD" id="cd00397">
    <property type="entry name" value="DNA_BRE_C"/>
    <property type="match status" value="1"/>
</dbReference>
<feature type="domain" description="Tyr recombinase" evidence="7">
    <location>
        <begin position="190"/>
        <end position="380"/>
    </location>
</feature>
<dbReference type="AlphaFoldDB" id="A0A4R1L8Z4"/>
<feature type="domain" description="Core-binding (CB)" evidence="8">
    <location>
        <begin position="82"/>
        <end position="169"/>
    </location>
</feature>
<protein>
    <submittedName>
        <fullName evidence="9">Site-specific recombinase XerD</fullName>
    </submittedName>
</protein>
<dbReference type="PANTHER" id="PTHR30629:SF2">
    <property type="entry name" value="PROPHAGE INTEGRASE INTS-RELATED"/>
    <property type="match status" value="1"/>
</dbReference>
<feature type="coiled-coil region" evidence="6">
    <location>
        <begin position="61"/>
        <end position="88"/>
    </location>
</feature>
<dbReference type="Pfam" id="PF00589">
    <property type="entry name" value="Phage_integrase"/>
    <property type="match status" value="1"/>
</dbReference>
<evidence type="ECO:0000259" key="7">
    <source>
        <dbReference type="PROSITE" id="PS51898"/>
    </source>
</evidence>
<dbReference type="GO" id="GO:0015074">
    <property type="term" value="P:DNA integration"/>
    <property type="evidence" value="ECO:0007669"/>
    <property type="project" value="UniProtKB-KW"/>
</dbReference>
<evidence type="ECO:0000256" key="5">
    <source>
        <dbReference type="PROSITE-ProRule" id="PRU01248"/>
    </source>
</evidence>
<dbReference type="OrthoDB" id="104151at2"/>
<evidence type="ECO:0000256" key="2">
    <source>
        <dbReference type="ARBA" id="ARBA00022908"/>
    </source>
</evidence>
<dbReference type="Gene3D" id="1.10.443.10">
    <property type="entry name" value="Intergrase catalytic core"/>
    <property type="match status" value="1"/>
</dbReference>
<dbReference type="EMBL" id="SMGK01000003">
    <property type="protein sequence ID" value="TCK72849.1"/>
    <property type="molecule type" value="Genomic_DNA"/>
</dbReference>
<keyword evidence="10" id="KW-1185">Reference proteome</keyword>
<evidence type="ECO:0000313" key="9">
    <source>
        <dbReference type="EMBL" id="TCK72849.1"/>
    </source>
</evidence>